<feature type="region of interest" description="Disordered" evidence="1">
    <location>
        <begin position="46"/>
        <end position="104"/>
    </location>
</feature>
<dbReference type="Proteomes" id="UP001415857">
    <property type="component" value="Unassembled WGS sequence"/>
</dbReference>
<dbReference type="InterPro" id="IPR046345">
    <property type="entry name" value="TraB_PrgY-like"/>
</dbReference>
<dbReference type="AlphaFoldDB" id="A0AAP0RWJ6"/>
<organism evidence="2 3">
    <name type="scientific">Liquidambar formosana</name>
    <name type="common">Formosan gum</name>
    <dbReference type="NCBI Taxonomy" id="63359"/>
    <lineage>
        <taxon>Eukaryota</taxon>
        <taxon>Viridiplantae</taxon>
        <taxon>Streptophyta</taxon>
        <taxon>Embryophyta</taxon>
        <taxon>Tracheophyta</taxon>
        <taxon>Spermatophyta</taxon>
        <taxon>Magnoliopsida</taxon>
        <taxon>eudicotyledons</taxon>
        <taxon>Gunneridae</taxon>
        <taxon>Pentapetalae</taxon>
        <taxon>Saxifragales</taxon>
        <taxon>Altingiaceae</taxon>
        <taxon>Liquidambar</taxon>
    </lineage>
</organism>
<feature type="compositionally biased region" description="Basic and acidic residues" evidence="1">
    <location>
        <begin position="62"/>
        <end position="82"/>
    </location>
</feature>
<accession>A0AAP0RWJ6</accession>
<feature type="compositionally biased region" description="Polar residues" evidence="1">
    <location>
        <begin position="46"/>
        <end position="61"/>
    </location>
</feature>
<comment type="caution">
    <text evidence="2">The sequence shown here is derived from an EMBL/GenBank/DDBJ whole genome shotgun (WGS) entry which is preliminary data.</text>
</comment>
<evidence type="ECO:0000256" key="1">
    <source>
        <dbReference type="SAM" id="MobiDB-lite"/>
    </source>
</evidence>
<name>A0AAP0RWJ6_LIQFO</name>
<sequence length="286" mass="31934">MAYFQLQNRLTHLLLAHLNSPQSYRFTTPHLRPDATARFLAGISSISTQNASTHTPPSTRLTAKEPDVPSHSPESDAAERKGFVIVDNPNPNGSADSEGDGKDQRKVLPEHISRTVMVLSCDSQAEGGSCDVYVVGTNHVSEFMSNLLQVVFLELCPSRLASLSHLPLSPQDLKVAKERGVVPYSDFRVAYEEARKYGAKVILGDRPIDVTLWRAWGERPLWYKAKFLLYSIPSLAKPHLKCFGKLMDLNIPIKERMKEMDDTDVLTPKTRGTSEQFPTIMESHCT</sequence>
<reference evidence="2 3" key="1">
    <citation type="journal article" date="2024" name="Plant J.">
        <title>Genome sequences and population genomics reveal climatic adaptation and genomic divergence between two closely related sweetgum species.</title>
        <authorList>
            <person name="Xu W.Q."/>
            <person name="Ren C.Q."/>
            <person name="Zhang X.Y."/>
            <person name="Comes H.P."/>
            <person name="Liu X.H."/>
            <person name="Li Y.G."/>
            <person name="Kettle C.J."/>
            <person name="Jalonen R."/>
            <person name="Gaisberger H."/>
            <person name="Ma Y.Z."/>
            <person name="Qiu Y.X."/>
        </authorList>
    </citation>
    <scope>NUCLEOTIDE SEQUENCE [LARGE SCALE GENOMIC DNA]</scope>
    <source>
        <strain evidence="2">Hangzhou</strain>
    </source>
</reference>
<keyword evidence="3" id="KW-1185">Reference proteome</keyword>
<dbReference type="EMBL" id="JBBPBK010000005">
    <property type="protein sequence ID" value="KAK9285748.1"/>
    <property type="molecule type" value="Genomic_DNA"/>
</dbReference>
<dbReference type="CDD" id="cd14726">
    <property type="entry name" value="TraB_PrgY-like"/>
    <property type="match status" value="1"/>
</dbReference>
<gene>
    <name evidence="2" type="ORF">L1049_024948</name>
</gene>
<proteinExistence type="predicted"/>
<dbReference type="GO" id="GO:0005741">
    <property type="term" value="C:mitochondrial outer membrane"/>
    <property type="evidence" value="ECO:0007669"/>
    <property type="project" value="TreeGrafter"/>
</dbReference>
<protein>
    <submittedName>
        <fullName evidence="2">Uncharacterized protein</fullName>
    </submittedName>
</protein>
<evidence type="ECO:0000313" key="3">
    <source>
        <dbReference type="Proteomes" id="UP001415857"/>
    </source>
</evidence>
<dbReference type="PANTHER" id="PTHR21530">
    <property type="entry name" value="PHEROMONE SHUTDOWN PROTEIN"/>
    <property type="match status" value="1"/>
</dbReference>
<dbReference type="PANTHER" id="PTHR21530:SF7">
    <property type="entry name" value="TRAB DOMAIN-CONTAINING PROTEIN"/>
    <property type="match status" value="1"/>
</dbReference>
<evidence type="ECO:0000313" key="2">
    <source>
        <dbReference type="EMBL" id="KAK9285748.1"/>
    </source>
</evidence>